<feature type="domain" description="Radical SAM core" evidence="6">
    <location>
        <begin position="189"/>
        <end position="412"/>
    </location>
</feature>
<dbReference type="InterPro" id="IPR007197">
    <property type="entry name" value="rSAM"/>
</dbReference>
<comment type="cofactor">
    <cofactor evidence="1">
        <name>[4Fe-4S] cluster</name>
        <dbReference type="ChEBI" id="CHEBI:49883"/>
    </cofactor>
</comment>
<dbReference type="PROSITE" id="PS51918">
    <property type="entry name" value="RADICAL_SAM"/>
    <property type="match status" value="2"/>
</dbReference>
<reference evidence="7 8" key="1">
    <citation type="submission" date="2007-06" db="EMBL/GenBank/DDBJ databases">
        <authorList>
            <person name="Shimkets L."/>
            <person name="Ferriera S."/>
            <person name="Johnson J."/>
            <person name="Kravitz S."/>
            <person name="Beeson K."/>
            <person name="Sutton G."/>
            <person name="Rogers Y.-H."/>
            <person name="Friedman R."/>
            <person name="Frazier M."/>
            <person name="Venter J.C."/>
        </authorList>
    </citation>
    <scope>NUCLEOTIDE SEQUENCE [LARGE SCALE GENOMIC DNA]</scope>
    <source>
        <strain evidence="7 8">SIR-1</strain>
    </source>
</reference>
<dbReference type="PANTHER" id="PTHR43409:SF16">
    <property type="entry name" value="SLR0320 PROTEIN"/>
    <property type="match status" value="1"/>
</dbReference>
<organism evidence="7 8">
    <name type="scientific">Plesiocystis pacifica SIR-1</name>
    <dbReference type="NCBI Taxonomy" id="391625"/>
    <lineage>
        <taxon>Bacteria</taxon>
        <taxon>Pseudomonadati</taxon>
        <taxon>Myxococcota</taxon>
        <taxon>Polyangia</taxon>
        <taxon>Nannocystales</taxon>
        <taxon>Nannocystaceae</taxon>
        <taxon>Plesiocystis</taxon>
    </lineage>
</organism>
<dbReference type="SFLD" id="SFLDG01082">
    <property type="entry name" value="B12-binding_domain_containing"/>
    <property type="match status" value="1"/>
</dbReference>
<dbReference type="CDD" id="cd01335">
    <property type="entry name" value="Radical_SAM"/>
    <property type="match status" value="2"/>
</dbReference>
<evidence type="ECO:0000259" key="6">
    <source>
        <dbReference type="PROSITE" id="PS51918"/>
    </source>
</evidence>
<dbReference type="InterPro" id="IPR013785">
    <property type="entry name" value="Aldolase_TIM"/>
</dbReference>
<dbReference type="eggNOG" id="COG0535">
    <property type="taxonomic scope" value="Bacteria"/>
</dbReference>
<accession>A6FZF5</accession>
<keyword evidence="3" id="KW-0479">Metal-binding</keyword>
<dbReference type="GO" id="GO:0003824">
    <property type="term" value="F:catalytic activity"/>
    <property type="evidence" value="ECO:0007669"/>
    <property type="project" value="InterPro"/>
</dbReference>
<evidence type="ECO:0000313" key="7">
    <source>
        <dbReference type="EMBL" id="EDM81039.1"/>
    </source>
</evidence>
<dbReference type="InterPro" id="IPR051198">
    <property type="entry name" value="BchE-like"/>
</dbReference>
<dbReference type="SUPFAM" id="SSF102114">
    <property type="entry name" value="Radical SAM enzymes"/>
    <property type="match status" value="2"/>
</dbReference>
<dbReference type="InterPro" id="IPR023404">
    <property type="entry name" value="rSAM_horseshoe"/>
</dbReference>
<dbReference type="SFLD" id="SFLDS00029">
    <property type="entry name" value="Radical_SAM"/>
    <property type="match status" value="2"/>
</dbReference>
<keyword evidence="8" id="KW-1185">Reference proteome</keyword>
<proteinExistence type="predicted"/>
<dbReference type="STRING" id="391625.PPSIR1_25706"/>
<dbReference type="InterPro" id="IPR006638">
    <property type="entry name" value="Elp3/MiaA/NifB-like_rSAM"/>
</dbReference>
<dbReference type="eggNOG" id="COG1032">
    <property type="taxonomic scope" value="Bacteria"/>
</dbReference>
<dbReference type="GO" id="GO:0051536">
    <property type="term" value="F:iron-sulfur cluster binding"/>
    <property type="evidence" value="ECO:0007669"/>
    <property type="project" value="UniProtKB-KW"/>
</dbReference>
<dbReference type="GO" id="GO:0005829">
    <property type="term" value="C:cytosol"/>
    <property type="evidence" value="ECO:0007669"/>
    <property type="project" value="TreeGrafter"/>
</dbReference>
<keyword evidence="4" id="KW-0408">Iron</keyword>
<comment type="caution">
    <text evidence="7">The sequence shown here is derived from an EMBL/GenBank/DDBJ whole genome shotgun (WGS) entry which is preliminary data.</text>
</comment>
<evidence type="ECO:0000313" key="8">
    <source>
        <dbReference type="Proteomes" id="UP000005801"/>
    </source>
</evidence>
<dbReference type="Proteomes" id="UP000005801">
    <property type="component" value="Unassembled WGS sequence"/>
</dbReference>
<dbReference type="SFLD" id="SFLDG01067">
    <property type="entry name" value="SPASM/twitch_domain_containing"/>
    <property type="match status" value="1"/>
</dbReference>
<name>A6FZF5_9BACT</name>
<evidence type="ECO:0000256" key="3">
    <source>
        <dbReference type="ARBA" id="ARBA00022723"/>
    </source>
</evidence>
<evidence type="ECO:0000256" key="1">
    <source>
        <dbReference type="ARBA" id="ARBA00001966"/>
    </source>
</evidence>
<protein>
    <submittedName>
        <fullName evidence="7">Fe-S oxidoreductase</fullName>
    </submittedName>
</protein>
<dbReference type="SMART" id="SM00729">
    <property type="entry name" value="Elp3"/>
    <property type="match status" value="1"/>
</dbReference>
<dbReference type="EMBL" id="ABCS01000006">
    <property type="protein sequence ID" value="EDM81039.1"/>
    <property type="molecule type" value="Genomic_DNA"/>
</dbReference>
<evidence type="ECO:0000256" key="5">
    <source>
        <dbReference type="ARBA" id="ARBA00023014"/>
    </source>
</evidence>
<dbReference type="Gene3D" id="3.20.20.70">
    <property type="entry name" value="Aldolase class I"/>
    <property type="match status" value="1"/>
</dbReference>
<evidence type="ECO:0000256" key="4">
    <source>
        <dbReference type="ARBA" id="ARBA00023004"/>
    </source>
</evidence>
<dbReference type="GO" id="GO:0046872">
    <property type="term" value="F:metal ion binding"/>
    <property type="evidence" value="ECO:0007669"/>
    <property type="project" value="UniProtKB-KW"/>
</dbReference>
<dbReference type="Gene3D" id="3.80.30.20">
    <property type="entry name" value="tm_1862 like domain"/>
    <property type="match status" value="1"/>
</dbReference>
<dbReference type="AlphaFoldDB" id="A6FZF5"/>
<evidence type="ECO:0000256" key="2">
    <source>
        <dbReference type="ARBA" id="ARBA00022691"/>
    </source>
</evidence>
<feature type="domain" description="Radical SAM core" evidence="6">
    <location>
        <begin position="438"/>
        <end position="654"/>
    </location>
</feature>
<keyword evidence="5" id="KW-0411">Iron-sulfur</keyword>
<keyword evidence="2" id="KW-0949">S-adenosyl-L-methionine</keyword>
<sequence length="768" mass="85739">MAERFGEGRVELVDALATPGAGLRWREDGRAALGCTVEGMLEQVRGLAADQDFAAIVVAYTVFHRPPHRDDLLGALLDGLRERFPVESTALVLADCYQSGQHYVEVDGAEVLANYPGVDALVRYEAEVTVPRLLEAHFEGSRPSGVHRGESPVLDELPFPAWSRVDLDAHDALCASVVADLGRPVWTFPIDGRTLPMVSSRGCPFTCIHCSSNPETPRGEPKKQRRYSEAKLRAYLQALKALGATRLECLDELINVNERHFDAFLDEVVTLDLSFDCPNGMRADYLLPRHLEAMKGRVNMLSVSAESGVQRVVTEVVRKQLDLTAIREAAQRAHAAEVPLMIHYMIGLPGETAEEVNGTLAFALDLWDEYQAWPAVQYATPLPGTELADIAEERTGKKLPVLEDWGPYFQTAPSATSSVPRETLEAFMWTFQQRLAASQGPKKLIMNVTYVCNNHCTFCAVGTRTQLDGHPVRQREKLLEYRKQGVTMVDFDGGEPTLNPELIPLIKSARAMGYRRVNVTTNGRRCVYENYAAKLVNSGLTTLLFSVHGHDARTHAQQVGVAEAFQQTTDGIRNCLKYAPKGVELGMNITVTKGNHDKVDKLAQLCWDLGLRWMNIQFLTPFGRATSWVAPDTQKAADHAVEVMDAWEGKIRFQVINLPFCFMPKHRHLVQGDLAKLERHMVFVNNETVNLAEYLAERRVRKPVCETCPHACFCGGFYELDQVPEPPWLIAPEDLVRPLNDPRRHESVPAGFTDRVKKRLRDEGVDVV</sequence>
<gene>
    <name evidence="7" type="ORF">PPSIR1_25706</name>
</gene>
<dbReference type="InterPro" id="IPR058240">
    <property type="entry name" value="rSAM_sf"/>
</dbReference>
<dbReference type="Pfam" id="PF04055">
    <property type="entry name" value="Radical_SAM"/>
    <property type="match status" value="2"/>
</dbReference>
<dbReference type="PANTHER" id="PTHR43409">
    <property type="entry name" value="ANAEROBIC MAGNESIUM-PROTOPORPHYRIN IX MONOMETHYL ESTER CYCLASE-RELATED"/>
    <property type="match status" value="1"/>
</dbReference>